<evidence type="ECO:0000256" key="7">
    <source>
        <dbReference type="ARBA" id="ARBA00022723"/>
    </source>
</evidence>
<dbReference type="Proteomes" id="UP000552954">
    <property type="component" value="Unassembled WGS sequence"/>
</dbReference>
<evidence type="ECO:0000256" key="13">
    <source>
        <dbReference type="SAM" id="Phobius"/>
    </source>
</evidence>
<evidence type="ECO:0000256" key="10">
    <source>
        <dbReference type="ARBA" id="ARBA00023004"/>
    </source>
</evidence>
<proteinExistence type="inferred from homology"/>
<evidence type="ECO:0000256" key="3">
    <source>
        <dbReference type="ARBA" id="ARBA00022448"/>
    </source>
</evidence>
<keyword evidence="11 13" id="KW-0472">Membrane</keyword>
<keyword evidence="9 13" id="KW-1133">Transmembrane helix</keyword>
<organism evidence="15 16">
    <name type="scientific">Ramlibacter montanisoli</name>
    <dbReference type="NCBI Taxonomy" id="2732512"/>
    <lineage>
        <taxon>Bacteria</taxon>
        <taxon>Pseudomonadati</taxon>
        <taxon>Pseudomonadota</taxon>
        <taxon>Betaproteobacteria</taxon>
        <taxon>Burkholderiales</taxon>
        <taxon>Comamonadaceae</taxon>
        <taxon>Ramlibacter</taxon>
    </lineage>
</organism>
<reference evidence="15 16" key="2">
    <citation type="submission" date="2020-06" db="EMBL/GenBank/DDBJ databases">
        <title>Ramlibacter rhizophilus sp. nov., isolated from rhizosphere soil of national flower Mugunghwa from South Korea.</title>
        <authorList>
            <person name="Zheng-Fei Y."/>
            <person name="Huan T."/>
        </authorList>
    </citation>
    <scope>NUCLEOTIDE SEQUENCE [LARGE SCALE GENOMIC DNA]</scope>
    <source>
        <strain evidence="15 16">B156</strain>
    </source>
</reference>
<keyword evidence="8" id="KW-0249">Electron transport</keyword>
<comment type="cofactor">
    <cofactor evidence="1">
        <name>heme b</name>
        <dbReference type="ChEBI" id="CHEBI:60344"/>
    </cofactor>
</comment>
<evidence type="ECO:0000256" key="12">
    <source>
        <dbReference type="ARBA" id="ARBA00037975"/>
    </source>
</evidence>
<reference evidence="15 16" key="1">
    <citation type="submission" date="2020-05" db="EMBL/GenBank/DDBJ databases">
        <authorList>
            <person name="Khan S.A."/>
            <person name="Jeon C.O."/>
            <person name="Chun B.H."/>
        </authorList>
    </citation>
    <scope>NUCLEOTIDE SEQUENCE [LARGE SCALE GENOMIC DNA]</scope>
    <source>
        <strain evidence="15 16">B156</strain>
    </source>
</reference>
<keyword evidence="7" id="KW-0479">Metal-binding</keyword>
<gene>
    <name evidence="15" type="ORF">HK415_02205</name>
</gene>
<dbReference type="GO" id="GO:0020037">
    <property type="term" value="F:heme binding"/>
    <property type="evidence" value="ECO:0007669"/>
    <property type="project" value="TreeGrafter"/>
</dbReference>
<dbReference type="GO" id="GO:0005886">
    <property type="term" value="C:plasma membrane"/>
    <property type="evidence" value="ECO:0007669"/>
    <property type="project" value="UniProtKB-SubCell"/>
</dbReference>
<evidence type="ECO:0000256" key="5">
    <source>
        <dbReference type="ARBA" id="ARBA00022617"/>
    </source>
</evidence>
<evidence type="ECO:0000256" key="8">
    <source>
        <dbReference type="ARBA" id="ARBA00022982"/>
    </source>
</evidence>
<dbReference type="InterPro" id="IPR011577">
    <property type="entry name" value="Cyt_b561_bac/Ni-Hgenase"/>
</dbReference>
<evidence type="ECO:0000256" key="4">
    <source>
        <dbReference type="ARBA" id="ARBA00022475"/>
    </source>
</evidence>
<dbReference type="GO" id="GO:0022904">
    <property type="term" value="P:respiratory electron transport chain"/>
    <property type="evidence" value="ECO:0007669"/>
    <property type="project" value="InterPro"/>
</dbReference>
<keyword evidence="3" id="KW-0813">Transport</keyword>
<comment type="subcellular location">
    <subcellularLocation>
        <location evidence="2">Cell membrane</location>
        <topology evidence="2">Multi-pass membrane protein</topology>
    </subcellularLocation>
</comment>
<evidence type="ECO:0000256" key="2">
    <source>
        <dbReference type="ARBA" id="ARBA00004651"/>
    </source>
</evidence>
<dbReference type="SUPFAM" id="SSF81342">
    <property type="entry name" value="Transmembrane di-heme cytochromes"/>
    <property type="match status" value="1"/>
</dbReference>
<dbReference type="InterPro" id="IPR052168">
    <property type="entry name" value="Cytochrome_b561_oxidase"/>
</dbReference>
<protein>
    <submittedName>
        <fullName evidence="15">Cytochrome b</fullName>
    </submittedName>
</protein>
<dbReference type="Pfam" id="PF01292">
    <property type="entry name" value="Ni_hydr_CYTB"/>
    <property type="match status" value="1"/>
</dbReference>
<keyword evidence="16" id="KW-1185">Reference proteome</keyword>
<dbReference type="EMBL" id="JABFCS010000001">
    <property type="protein sequence ID" value="NNU42222.1"/>
    <property type="molecule type" value="Genomic_DNA"/>
</dbReference>
<feature type="transmembrane region" description="Helical" evidence="13">
    <location>
        <begin position="99"/>
        <end position="118"/>
    </location>
</feature>
<keyword evidence="10" id="KW-0408">Iron</keyword>
<evidence type="ECO:0000313" key="16">
    <source>
        <dbReference type="Proteomes" id="UP000552954"/>
    </source>
</evidence>
<dbReference type="PANTHER" id="PTHR30529">
    <property type="entry name" value="CYTOCHROME B561"/>
    <property type="match status" value="1"/>
</dbReference>
<sequence length="134" mass="14701">MINLHKSLGLVLLALVAARLGWRLAHRPPPWPPAMPRWQRGAAEWGHRALYACMLLMPLSGYVASNFSRHGVKFFGLALAPWGPDLPAVYRFLVGVHDATAVLFAVLIAGHIAAAAWHRRHGAALASRMNWSSP</sequence>
<dbReference type="AlphaFoldDB" id="A0A849K128"/>
<comment type="caution">
    <text evidence="15">The sequence shown here is derived from an EMBL/GenBank/DDBJ whole genome shotgun (WGS) entry which is preliminary data.</text>
</comment>
<dbReference type="PANTHER" id="PTHR30529:SF1">
    <property type="entry name" value="CYTOCHROME B561 HOMOLOG 2"/>
    <property type="match status" value="1"/>
</dbReference>
<dbReference type="GO" id="GO:0046872">
    <property type="term" value="F:metal ion binding"/>
    <property type="evidence" value="ECO:0007669"/>
    <property type="project" value="UniProtKB-KW"/>
</dbReference>
<keyword evidence="4" id="KW-1003">Cell membrane</keyword>
<keyword evidence="5" id="KW-0349">Heme</keyword>
<dbReference type="RefSeq" id="WP_171556602.1">
    <property type="nucleotide sequence ID" value="NZ_JABFCS010000001.1"/>
</dbReference>
<evidence type="ECO:0000259" key="14">
    <source>
        <dbReference type="Pfam" id="PF01292"/>
    </source>
</evidence>
<comment type="similarity">
    <text evidence="12">Belongs to the cytochrome b561 family.</text>
</comment>
<dbReference type="InterPro" id="IPR016174">
    <property type="entry name" value="Di-haem_cyt_TM"/>
</dbReference>
<name>A0A849K128_9BURK</name>
<evidence type="ECO:0000313" key="15">
    <source>
        <dbReference type="EMBL" id="NNU42222.1"/>
    </source>
</evidence>
<evidence type="ECO:0000256" key="9">
    <source>
        <dbReference type="ARBA" id="ARBA00022989"/>
    </source>
</evidence>
<evidence type="ECO:0000256" key="11">
    <source>
        <dbReference type="ARBA" id="ARBA00023136"/>
    </source>
</evidence>
<feature type="domain" description="Cytochrome b561 bacterial/Ni-hydrogenase" evidence="14">
    <location>
        <begin position="2"/>
        <end position="129"/>
    </location>
</feature>
<evidence type="ECO:0000256" key="1">
    <source>
        <dbReference type="ARBA" id="ARBA00001970"/>
    </source>
</evidence>
<keyword evidence="6 13" id="KW-0812">Transmembrane</keyword>
<dbReference type="GO" id="GO:0009055">
    <property type="term" value="F:electron transfer activity"/>
    <property type="evidence" value="ECO:0007669"/>
    <property type="project" value="InterPro"/>
</dbReference>
<evidence type="ECO:0000256" key="6">
    <source>
        <dbReference type="ARBA" id="ARBA00022692"/>
    </source>
</evidence>
<accession>A0A849K128</accession>